<evidence type="ECO:0000256" key="1">
    <source>
        <dbReference type="SAM" id="MobiDB-lite"/>
    </source>
</evidence>
<protein>
    <submittedName>
        <fullName evidence="2">Uncharacterized protein</fullName>
    </submittedName>
</protein>
<feature type="region of interest" description="Disordered" evidence="1">
    <location>
        <begin position="51"/>
        <end position="135"/>
    </location>
</feature>
<feature type="compositionally biased region" description="Low complexity" evidence="1">
    <location>
        <begin position="75"/>
        <end position="87"/>
    </location>
</feature>
<dbReference type="Proteomes" id="UP001066276">
    <property type="component" value="Chromosome 5"/>
</dbReference>
<evidence type="ECO:0000313" key="2">
    <source>
        <dbReference type="EMBL" id="KAJ1156478.1"/>
    </source>
</evidence>
<evidence type="ECO:0000313" key="3">
    <source>
        <dbReference type="Proteomes" id="UP001066276"/>
    </source>
</evidence>
<dbReference type="EMBL" id="JANPWB010000009">
    <property type="protein sequence ID" value="KAJ1156478.1"/>
    <property type="molecule type" value="Genomic_DNA"/>
</dbReference>
<organism evidence="2 3">
    <name type="scientific">Pleurodeles waltl</name>
    <name type="common">Iberian ribbed newt</name>
    <dbReference type="NCBI Taxonomy" id="8319"/>
    <lineage>
        <taxon>Eukaryota</taxon>
        <taxon>Metazoa</taxon>
        <taxon>Chordata</taxon>
        <taxon>Craniata</taxon>
        <taxon>Vertebrata</taxon>
        <taxon>Euteleostomi</taxon>
        <taxon>Amphibia</taxon>
        <taxon>Batrachia</taxon>
        <taxon>Caudata</taxon>
        <taxon>Salamandroidea</taxon>
        <taxon>Salamandridae</taxon>
        <taxon>Pleurodelinae</taxon>
        <taxon>Pleurodeles</taxon>
    </lineage>
</organism>
<keyword evidence="3" id="KW-1185">Reference proteome</keyword>
<name>A0AAV7RZR0_PLEWA</name>
<accession>A0AAV7RZR0</accession>
<comment type="caution">
    <text evidence="2">The sequence shown here is derived from an EMBL/GenBank/DDBJ whole genome shotgun (WGS) entry which is preliminary data.</text>
</comment>
<sequence length="160" mass="16666">MRVCDPGGVHKLLEVPAASRRRAGEWLLSARLTGSWGPRLLLELAGPGVAQSRLQQPPRRPHAVHPSGALGGCGVSRRISSGSGRSRPAVPARESAPRSQARGVPDFRRSSVLGVVPPPDGTQAPQNSGIWSPGVRGYRGTLRVPVGTKNRISAAVGLGG</sequence>
<dbReference type="AlphaFoldDB" id="A0AAV7RZR0"/>
<gene>
    <name evidence="2" type="ORF">NDU88_009197</name>
</gene>
<proteinExistence type="predicted"/>
<reference evidence="2" key="1">
    <citation type="journal article" date="2022" name="bioRxiv">
        <title>Sequencing and chromosome-scale assembly of the giantPleurodeles waltlgenome.</title>
        <authorList>
            <person name="Brown T."/>
            <person name="Elewa A."/>
            <person name="Iarovenko S."/>
            <person name="Subramanian E."/>
            <person name="Araus A.J."/>
            <person name="Petzold A."/>
            <person name="Susuki M."/>
            <person name="Suzuki K.-i.T."/>
            <person name="Hayashi T."/>
            <person name="Toyoda A."/>
            <person name="Oliveira C."/>
            <person name="Osipova E."/>
            <person name="Leigh N.D."/>
            <person name="Simon A."/>
            <person name="Yun M.H."/>
        </authorList>
    </citation>
    <scope>NUCLEOTIDE SEQUENCE</scope>
    <source>
        <strain evidence="2">20211129_DDA</strain>
        <tissue evidence="2">Liver</tissue>
    </source>
</reference>